<protein>
    <recommendedName>
        <fullName evidence="5">Transmembrane protein</fullName>
    </recommendedName>
</protein>
<comment type="caution">
    <text evidence="3">The sequence shown here is derived from an EMBL/GenBank/DDBJ whole genome shotgun (WGS) entry which is preliminary data.</text>
</comment>
<keyword evidence="2" id="KW-0812">Transmembrane</keyword>
<feature type="region of interest" description="Disordered" evidence="1">
    <location>
        <begin position="1"/>
        <end position="34"/>
    </location>
</feature>
<keyword evidence="4" id="KW-1185">Reference proteome</keyword>
<organism evidence="3 4">
    <name type="scientific">Prymnesium parvum</name>
    <name type="common">Toxic golden alga</name>
    <dbReference type="NCBI Taxonomy" id="97485"/>
    <lineage>
        <taxon>Eukaryota</taxon>
        <taxon>Haptista</taxon>
        <taxon>Haptophyta</taxon>
        <taxon>Prymnesiophyceae</taxon>
        <taxon>Prymnesiales</taxon>
        <taxon>Prymnesiaceae</taxon>
        <taxon>Prymnesium</taxon>
    </lineage>
</organism>
<dbReference type="AlphaFoldDB" id="A0AB34IDB3"/>
<evidence type="ECO:0008006" key="5">
    <source>
        <dbReference type="Google" id="ProtNLM"/>
    </source>
</evidence>
<name>A0AB34IDB3_PRYPA</name>
<evidence type="ECO:0000256" key="2">
    <source>
        <dbReference type="SAM" id="Phobius"/>
    </source>
</evidence>
<feature type="transmembrane region" description="Helical" evidence="2">
    <location>
        <begin position="76"/>
        <end position="94"/>
    </location>
</feature>
<dbReference type="Proteomes" id="UP001515480">
    <property type="component" value="Unassembled WGS sequence"/>
</dbReference>
<sequence>MHSESARHSSKARRCSEQEEDMRGGKGTGGRRKRAADTCCALSIGGKGDALQLCSTAFMSFRSPFTRGANTLGKHAFFIVLVLGIIAAISLLSFKKPFAEPF</sequence>
<keyword evidence="2" id="KW-0472">Membrane</keyword>
<evidence type="ECO:0000313" key="3">
    <source>
        <dbReference type="EMBL" id="KAL1496705.1"/>
    </source>
</evidence>
<evidence type="ECO:0000256" key="1">
    <source>
        <dbReference type="SAM" id="MobiDB-lite"/>
    </source>
</evidence>
<gene>
    <name evidence="3" type="ORF">AB1Y20_014298</name>
</gene>
<dbReference type="EMBL" id="JBGBPQ010000028">
    <property type="protein sequence ID" value="KAL1496705.1"/>
    <property type="molecule type" value="Genomic_DNA"/>
</dbReference>
<keyword evidence="2" id="KW-1133">Transmembrane helix</keyword>
<feature type="compositionally biased region" description="Basic and acidic residues" evidence="1">
    <location>
        <begin position="14"/>
        <end position="24"/>
    </location>
</feature>
<accession>A0AB34IDB3</accession>
<reference evidence="3 4" key="1">
    <citation type="journal article" date="2024" name="Science">
        <title>Giant polyketide synthase enzymes in the biosynthesis of giant marine polyether toxins.</title>
        <authorList>
            <person name="Fallon T.R."/>
            <person name="Shende V.V."/>
            <person name="Wierzbicki I.H."/>
            <person name="Pendleton A.L."/>
            <person name="Watervoot N.F."/>
            <person name="Auber R.P."/>
            <person name="Gonzalez D.J."/>
            <person name="Wisecaver J.H."/>
            <person name="Moore B.S."/>
        </authorList>
    </citation>
    <scope>NUCLEOTIDE SEQUENCE [LARGE SCALE GENOMIC DNA]</scope>
    <source>
        <strain evidence="3 4">12B1</strain>
    </source>
</reference>
<proteinExistence type="predicted"/>
<evidence type="ECO:0000313" key="4">
    <source>
        <dbReference type="Proteomes" id="UP001515480"/>
    </source>
</evidence>